<dbReference type="GO" id="GO:0032259">
    <property type="term" value="P:methylation"/>
    <property type="evidence" value="ECO:0007669"/>
    <property type="project" value="UniProtKB-KW"/>
</dbReference>
<evidence type="ECO:0000256" key="1">
    <source>
        <dbReference type="ARBA" id="ARBA00022603"/>
    </source>
</evidence>
<dbReference type="GO" id="GO:0008168">
    <property type="term" value="F:methyltransferase activity"/>
    <property type="evidence" value="ECO:0007669"/>
    <property type="project" value="UniProtKB-KW"/>
</dbReference>
<sequence>MIESSLDATRTAYDAIAVLYADLFRNALDEAPLDRAIIGAFADLVRPGGGQVADLGCGPGPNTAYLNSLGVPAFGIDLSPTMIELARKEFPDLRFEEGSMTALDLADGAVGGVLAWYSIIHLPPEELPAVFAEFGRVLAPGGHLLLGFFTTDDEAPHPTEPFDHKVTTAYRLSIDHVADLARGAGLVEVARMRREPGENERFLHGRLLVRRPAE</sequence>
<evidence type="ECO:0000313" key="4">
    <source>
        <dbReference type="EMBL" id="GAA0348362.1"/>
    </source>
</evidence>
<keyword evidence="2" id="KW-0808">Transferase</keyword>
<proteinExistence type="predicted"/>
<dbReference type="Proteomes" id="UP001501822">
    <property type="component" value="Unassembled WGS sequence"/>
</dbReference>
<name>A0ABN0WW73_9ACTN</name>
<dbReference type="SUPFAM" id="SSF53335">
    <property type="entry name" value="S-adenosyl-L-methionine-dependent methyltransferases"/>
    <property type="match status" value="1"/>
</dbReference>
<gene>
    <name evidence="4" type="ORF">GCM10010151_42560</name>
</gene>
<keyword evidence="1 4" id="KW-0489">Methyltransferase</keyword>
<dbReference type="InterPro" id="IPR041698">
    <property type="entry name" value="Methyltransf_25"/>
</dbReference>
<dbReference type="PANTHER" id="PTHR43861">
    <property type="entry name" value="TRANS-ACONITATE 2-METHYLTRANSFERASE-RELATED"/>
    <property type="match status" value="1"/>
</dbReference>
<keyword evidence="5" id="KW-1185">Reference proteome</keyword>
<feature type="domain" description="Methyltransferase" evidence="3">
    <location>
        <begin position="52"/>
        <end position="142"/>
    </location>
</feature>
<organism evidence="4 5">
    <name type="scientific">Actinoallomurus spadix</name>
    <dbReference type="NCBI Taxonomy" id="79912"/>
    <lineage>
        <taxon>Bacteria</taxon>
        <taxon>Bacillati</taxon>
        <taxon>Actinomycetota</taxon>
        <taxon>Actinomycetes</taxon>
        <taxon>Streptosporangiales</taxon>
        <taxon>Thermomonosporaceae</taxon>
        <taxon>Actinoallomurus</taxon>
    </lineage>
</organism>
<dbReference type="RefSeq" id="WP_406567561.1">
    <property type="nucleotide sequence ID" value="NZ_BAAABM010000037.1"/>
</dbReference>
<dbReference type="Pfam" id="PF13649">
    <property type="entry name" value="Methyltransf_25"/>
    <property type="match status" value="1"/>
</dbReference>
<dbReference type="PANTHER" id="PTHR43861:SF1">
    <property type="entry name" value="TRANS-ACONITATE 2-METHYLTRANSFERASE"/>
    <property type="match status" value="1"/>
</dbReference>
<comment type="caution">
    <text evidence="4">The sequence shown here is derived from an EMBL/GenBank/DDBJ whole genome shotgun (WGS) entry which is preliminary data.</text>
</comment>
<evidence type="ECO:0000313" key="5">
    <source>
        <dbReference type="Proteomes" id="UP001501822"/>
    </source>
</evidence>
<protein>
    <submittedName>
        <fullName evidence="4">Class I SAM-dependent methyltransferase</fullName>
    </submittedName>
</protein>
<dbReference type="CDD" id="cd02440">
    <property type="entry name" value="AdoMet_MTases"/>
    <property type="match status" value="1"/>
</dbReference>
<accession>A0ABN0WW73</accession>
<dbReference type="Gene3D" id="3.40.50.150">
    <property type="entry name" value="Vaccinia Virus protein VP39"/>
    <property type="match status" value="1"/>
</dbReference>
<dbReference type="EMBL" id="BAAABM010000037">
    <property type="protein sequence ID" value="GAA0348362.1"/>
    <property type="molecule type" value="Genomic_DNA"/>
</dbReference>
<evidence type="ECO:0000256" key="2">
    <source>
        <dbReference type="ARBA" id="ARBA00022679"/>
    </source>
</evidence>
<dbReference type="InterPro" id="IPR029063">
    <property type="entry name" value="SAM-dependent_MTases_sf"/>
</dbReference>
<evidence type="ECO:0000259" key="3">
    <source>
        <dbReference type="Pfam" id="PF13649"/>
    </source>
</evidence>
<reference evidence="4 5" key="1">
    <citation type="journal article" date="2019" name="Int. J. Syst. Evol. Microbiol.">
        <title>The Global Catalogue of Microorganisms (GCM) 10K type strain sequencing project: providing services to taxonomists for standard genome sequencing and annotation.</title>
        <authorList>
            <consortium name="The Broad Institute Genomics Platform"/>
            <consortium name="The Broad Institute Genome Sequencing Center for Infectious Disease"/>
            <person name="Wu L."/>
            <person name="Ma J."/>
        </authorList>
    </citation>
    <scope>NUCLEOTIDE SEQUENCE [LARGE SCALE GENOMIC DNA]</scope>
    <source>
        <strain evidence="4 5">JCM 3146</strain>
    </source>
</reference>